<proteinExistence type="predicted"/>
<dbReference type="AlphaFoldDB" id="F2UR46"/>
<dbReference type="RefSeq" id="XP_004988426.1">
    <property type="nucleotide sequence ID" value="XM_004988369.1"/>
</dbReference>
<feature type="domain" description="PH" evidence="1">
    <location>
        <begin position="29"/>
        <end position="125"/>
    </location>
</feature>
<dbReference type="Proteomes" id="UP000007799">
    <property type="component" value="Unassembled WGS sequence"/>
</dbReference>
<keyword evidence="3" id="KW-1185">Reference proteome</keyword>
<evidence type="ECO:0000313" key="3">
    <source>
        <dbReference type="Proteomes" id="UP000007799"/>
    </source>
</evidence>
<evidence type="ECO:0000313" key="2">
    <source>
        <dbReference type="EMBL" id="EGD80101.1"/>
    </source>
</evidence>
<dbReference type="EMBL" id="GL832990">
    <property type="protein sequence ID" value="EGD80101.1"/>
    <property type="molecule type" value="Genomic_DNA"/>
</dbReference>
<name>F2UR46_SALR5</name>
<dbReference type="InterPro" id="IPR011993">
    <property type="entry name" value="PH-like_dom_sf"/>
</dbReference>
<sequence length="194" mass="21921">MADDDGRGTGTVPASVVLAMGMPTTKEDELLCEGYLKKIRGFAQNRRRWFRVTANHIAFFSADGGSLISYIHRDHVSDVRDISKYRFLISTHKPFGASGASSMILEASTPEAKNRWLLCLQKTTDSSRGTQEDTGHLYTEGYMCKLQGFGSRDRTRWFVLTDRYFSYYTTEAGDLMGRCPIEQIQSVKPIQDHT</sequence>
<dbReference type="SMART" id="SM00233">
    <property type="entry name" value="PH"/>
    <property type="match status" value="1"/>
</dbReference>
<dbReference type="Pfam" id="PF00169">
    <property type="entry name" value="PH"/>
    <property type="match status" value="1"/>
</dbReference>
<dbReference type="OrthoDB" id="10529735at2759"/>
<dbReference type="PROSITE" id="PS50003">
    <property type="entry name" value="PH_DOMAIN"/>
    <property type="match status" value="1"/>
</dbReference>
<organism evidence="3">
    <name type="scientific">Salpingoeca rosetta (strain ATCC 50818 / BSB-021)</name>
    <dbReference type="NCBI Taxonomy" id="946362"/>
    <lineage>
        <taxon>Eukaryota</taxon>
        <taxon>Choanoflagellata</taxon>
        <taxon>Craspedida</taxon>
        <taxon>Salpingoecidae</taxon>
        <taxon>Salpingoeca</taxon>
    </lineage>
</organism>
<dbReference type="PANTHER" id="PTHR14336">
    <property type="entry name" value="TANDEM PH DOMAIN CONTAINING PROTEIN"/>
    <property type="match status" value="1"/>
</dbReference>
<dbReference type="CDD" id="cd00821">
    <property type="entry name" value="PH"/>
    <property type="match status" value="1"/>
</dbReference>
<dbReference type="KEGG" id="sre:PTSG_10374"/>
<dbReference type="InterPro" id="IPR051707">
    <property type="entry name" value="PI-Interact_SigTrans_Reg"/>
</dbReference>
<reference evidence="2" key="1">
    <citation type="submission" date="2009-08" db="EMBL/GenBank/DDBJ databases">
        <title>Annotation of Salpingoeca rosetta.</title>
        <authorList>
            <consortium name="The Broad Institute Genome Sequencing Platform"/>
            <person name="Russ C."/>
            <person name="Cuomo C."/>
            <person name="Burger G."/>
            <person name="Gray M.W."/>
            <person name="Holland P.W.H."/>
            <person name="King N."/>
            <person name="Lang F.B.F."/>
            <person name="Roger A.J."/>
            <person name="Ruiz-Trillo I."/>
            <person name="Young S.K."/>
            <person name="Zeng Q."/>
            <person name="Gargeya S."/>
            <person name="Alvarado L."/>
            <person name="Berlin A."/>
            <person name="Chapman S.B."/>
            <person name="Chen Z."/>
            <person name="Freedman E."/>
            <person name="Gellesch M."/>
            <person name="Goldberg J."/>
            <person name="Griggs A."/>
            <person name="Gujja S."/>
            <person name="Heilman E."/>
            <person name="Heiman D."/>
            <person name="Howarth C."/>
            <person name="Mehta T."/>
            <person name="Neiman D."/>
            <person name="Pearson M."/>
            <person name="Roberts A."/>
            <person name="Saif S."/>
            <person name="Shea T."/>
            <person name="Shenoy N."/>
            <person name="Sisk P."/>
            <person name="Stolte C."/>
            <person name="Sykes S."/>
            <person name="White J."/>
            <person name="Yandava C."/>
            <person name="Haas B."/>
            <person name="Nusbaum C."/>
            <person name="Birren B."/>
        </authorList>
    </citation>
    <scope>NUCLEOTIDE SEQUENCE [LARGE SCALE GENOMIC DNA]</scope>
    <source>
        <strain evidence="2">ATCC 50818</strain>
    </source>
</reference>
<gene>
    <name evidence="2" type="ORF">PTSG_10374</name>
</gene>
<accession>F2UR46</accession>
<evidence type="ECO:0000259" key="1">
    <source>
        <dbReference type="PROSITE" id="PS50003"/>
    </source>
</evidence>
<dbReference type="InterPro" id="IPR001849">
    <property type="entry name" value="PH_domain"/>
</dbReference>
<dbReference type="InParanoid" id="F2UR46"/>
<dbReference type="SUPFAM" id="SSF50729">
    <property type="entry name" value="PH domain-like"/>
    <property type="match status" value="2"/>
</dbReference>
<dbReference type="Gene3D" id="2.30.29.30">
    <property type="entry name" value="Pleckstrin-homology domain (PH domain)/Phosphotyrosine-binding domain (PTB)"/>
    <property type="match status" value="2"/>
</dbReference>
<protein>
    <recommendedName>
        <fullName evidence="1">PH domain-containing protein</fullName>
    </recommendedName>
</protein>
<dbReference type="GeneID" id="16068955"/>